<dbReference type="OrthoDB" id="9788660at2"/>
<keyword evidence="2" id="KW-0489">Methyltransferase</keyword>
<accession>A0A1I4ZL61</accession>
<feature type="domain" description="Methyltransferase type 12" evidence="1">
    <location>
        <begin position="46"/>
        <end position="145"/>
    </location>
</feature>
<dbReference type="GO" id="GO:0032259">
    <property type="term" value="P:methylation"/>
    <property type="evidence" value="ECO:0007669"/>
    <property type="project" value="UniProtKB-KW"/>
</dbReference>
<dbReference type="SUPFAM" id="SSF53335">
    <property type="entry name" value="S-adenosyl-L-methionine-dependent methyltransferases"/>
    <property type="match status" value="1"/>
</dbReference>
<dbReference type="AlphaFoldDB" id="A0A1I4ZL61"/>
<dbReference type="Proteomes" id="UP000198705">
    <property type="component" value="Unassembled WGS sequence"/>
</dbReference>
<dbReference type="STRING" id="649333.SAMN04487989_101908"/>
<dbReference type="InterPro" id="IPR029063">
    <property type="entry name" value="SAM-dependent_MTases_sf"/>
</dbReference>
<organism evidence="2 3">
    <name type="scientific">Bizionia echini</name>
    <dbReference type="NCBI Taxonomy" id="649333"/>
    <lineage>
        <taxon>Bacteria</taxon>
        <taxon>Pseudomonadati</taxon>
        <taxon>Bacteroidota</taxon>
        <taxon>Flavobacteriia</taxon>
        <taxon>Flavobacteriales</taxon>
        <taxon>Flavobacteriaceae</taxon>
        <taxon>Bizionia</taxon>
    </lineage>
</organism>
<gene>
    <name evidence="2" type="ORF">SAMN04487989_101908</name>
</gene>
<reference evidence="3" key="1">
    <citation type="submission" date="2016-10" db="EMBL/GenBank/DDBJ databases">
        <authorList>
            <person name="Varghese N."/>
            <person name="Submissions S."/>
        </authorList>
    </citation>
    <scope>NUCLEOTIDE SEQUENCE [LARGE SCALE GENOMIC DNA]</scope>
    <source>
        <strain evidence="3">DSM 23925</strain>
    </source>
</reference>
<dbReference type="Gene3D" id="3.40.50.150">
    <property type="entry name" value="Vaccinia Virus protein VP39"/>
    <property type="match status" value="1"/>
</dbReference>
<dbReference type="PANTHER" id="PTHR12843:SF5">
    <property type="entry name" value="EEF1A LYSINE METHYLTRANSFERASE 2"/>
    <property type="match status" value="1"/>
</dbReference>
<dbReference type="PANTHER" id="PTHR12843">
    <property type="entry name" value="PROTEIN-LYSINE N-METHYLTRANSFERASE METTL10"/>
    <property type="match status" value="1"/>
</dbReference>
<dbReference type="RefSeq" id="WP_092206426.1">
    <property type="nucleotide sequence ID" value="NZ_FOVN01000001.1"/>
</dbReference>
<dbReference type="CDD" id="cd02440">
    <property type="entry name" value="AdoMet_MTases"/>
    <property type="match status" value="1"/>
</dbReference>
<name>A0A1I4ZL61_9FLAO</name>
<proteinExistence type="predicted"/>
<dbReference type="EMBL" id="FOVN01000001">
    <property type="protein sequence ID" value="SFN51011.1"/>
    <property type="molecule type" value="Genomic_DNA"/>
</dbReference>
<evidence type="ECO:0000259" key="1">
    <source>
        <dbReference type="Pfam" id="PF08242"/>
    </source>
</evidence>
<sequence length="211" mass="24059">MSSELKLHWNTAYNKADNQLGWFEKYPEKTMTLVTQTQLPKDAKILNVGAGTTTLIDALLDASYTNLIANDLSNQALEKLQTRIKNSHNYNVNCVVDDLTNPKKLNQLKPIDLWIDRAVLHFFLTEKDQQAYFNLIKHIVAKNGFVLIAVFATNGAEKCCGLDLKRYNTSMLQDELGSDFELISSFNHTFINPFGGERPYIYTLFKRLTCN</sequence>
<keyword evidence="3" id="KW-1185">Reference proteome</keyword>
<dbReference type="InterPro" id="IPR013217">
    <property type="entry name" value="Methyltransf_12"/>
</dbReference>
<evidence type="ECO:0000313" key="3">
    <source>
        <dbReference type="Proteomes" id="UP000198705"/>
    </source>
</evidence>
<protein>
    <submittedName>
        <fullName evidence="2">Methyltransferase domain-containing protein</fullName>
    </submittedName>
</protein>
<dbReference type="GO" id="GO:0008168">
    <property type="term" value="F:methyltransferase activity"/>
    <property type="evidence" value="ECO:0007669"/>
    <property type="project" value="UniProtKB-KW"/>
</dbReference>
<keyword evidence="2" id="KW-0808">Transferase</keyword>
<evidence type="ECO:0000313" key="2">
    <source>
        <dbReference type="EMBL" id="SFN51011.1"/>
    </source>
</evidence>
<dbReference type="Pfam" id="PF08242">
    <property type="entry name" value="Methyltransf_12"/>
    <property type="match status" value="1"/>
</dbReference>